<evidence type="ECO:0000259" key="5">
    <source>
        <dbReference type="PROSITE" id="PS51253"/>
    </source>
</evidence>
<reference evidence="6" key="1">
    <citation type="journal article" date="2021" name="Mol. Ecol. Resour.">
        <title>Apolygus lucorum genome provides insights into omnivorousness and mesophyll feeding.</title>
        <authorList>
            <person name="Liu Y."/>
            <person name="Liu H."/>
            <person name="Wang H."/>
            <person name="Huang T."/>
            <person name="Liu B."/>
            <person name="Yang B."/>
            <person name="Yin L."/>
            <person name="Li B."/>
            <person name="Zhang Y."/>
            <person name="Zhang S."/>
            <person name="Jiang F."/>
            <person name="Zhang X."/>
            <person name="Ren Y."/>
            <person name="Wang B."/>
            <person name="Wang S."/>
            <person name="Lu Y."/>
            <person name="Wu K."/>
            <person name="Fan W."/>
            <person name="Wang G."/>
        </authorList>
    </citation>
    <scope>NUCLEOTIDE SEQUENCE</scope>
    <source>
        <strain evidence="6">12Hb</strain>
    </source>
</reference>
<comment type="subcellular location">
    <subcellularLocation>
        <location evidence="1">Nucleus</location>
    </subcellularLocation>
</comment>
<gene>
    <name evidence="6" type="ORF">GE061_006448</name>
</gene>
<dbReference type="AlphaFoldDB" id="A0A8S9WU01"/>
<dbReference type="InterPro" id="IPR050863">
    <property type="entry name" value="CenT-Element_Derived"/>
</dbReference>
<evidence type="ECO:0000256" key="1">
    <source>
        <dbReference type="ARBA" id="ARBA00004123"/>
    </source>
</evidence>
<dbReference type="Proteomes" id="UP000466442">
    <property type="component" value="Unassembled WGS sequence"/>
</dbReference>
<dbReference type="Pfam" id="PF05225">
    <property type="entry name" value="HTH_psq"/>
    <property type="match status" value="1"/>
</dbReference>
<feature type="region of interest" description="Disordered" evidence="4">
    <location>
        <begin position="1"/>
        <end position="34"/>
    </location>
</feature>
<evidence type="ECO:0000256" key="4">
    <source>
        <dbReference type="SAM" id="MobiDB-lite"/>
    </source>
</evidence>
<dbReference type="SUPFAM" id="SSF46689">
    <property type="entry name" value="Homeodomain-like"/>
    <property type="match status" value="1"/>
</dbReference>
<dbReference type="PANTHER" id="PTHR19303:SF74">
    <property type="entry name" value="POGO TRANSPOSABLE ELEMENT WITH KRAB DOMAIN"/>
    <property type="match status" value="1"/>
</dbReference>
<dbReference type="EMBL" id="WIXP02000014">
    <property type="protein sequence ID" value="KAF6200147.1"/>
    <property type="molecule type" value="Genomic_DNA"/>
</dbReference>
<dbReference type="SMART" id="SM00674">
    <property type="entry name" value="CENPB"/>
    <property type="match status" value="1"/>
</dbReference>
<accession>A0A8S9WU01</accession>
<keyword evidence="2" id="KW-0238">DNA-binding</keyword>
<feature type="compositionally biased region" description="Basic and acidic residues" evidence="4">
    <location>
        <begin position="1"/>
        <end position="21"/>
    </location>
</feature>
<comment type="caution">
    <text evidence="6">The sequence shown here is derived from an EMBL/GenBank/DDBJ whole genome shotgun (WGS) entry which is preliminary data.</text>
</comment>
<evidence type="ECO:0000313" key="6">
    <source>
        <dbReference type="EMBL" id="KAF6200147.1"/>
    </source>
</evidence>
<evidence type="ECO:0000256" key="2">
    <source>
        <dbReference type="ARBA" id="ARBA00023125"/>
    </source>
</evidence>
<dbReference type="PROSITE" id="PS51253">
    <property type="entry name" value="HTH_CENPB"/>
    <property type="match status" value="1"/>
</dbReference>
<dbReference type="InterPro" id="IPR006600">
    <property type="entry name" value="HTH_CenpB_DNA-bd_dom"/>
</dbReference>
<dbReference type="GO" id="GO:0005634">
    <property type="term" value="C:nucleus"/>
    <property type="evidence" value="ECO:0007669"/>
    <property type="project" value="UniProtKB-SubCell"/>
</dbReference>
<dbReference type="OrthoDB" id="6605189at2759"/>
<organism evidence="6 7">
    <name type="scientific">Apolygus lucorum</name>
    <name type="common">Small green plant bug</name>
    <name type="synonym">Lygocoris lucorum</name>
    <dbReference type="NCBI Taxonomy" id="248454"/>
    <lineage>
        <taxon>Eukaryota</taxon>
        <taxon>Metazoa</taxon>
        <taxon>Ecdysozoa</taxon>
        <taxon>Arthropoda</taxon>
        <taxon>Hexapoda</taxon>
        <taxon>Insecta</taxon>
        <taxon>Pterygota</taxon>
        <taxon>Neoptera</taxon>
        <taxon>Paraneoptera</taxon>
        <taxon>Hemiptera</taxon>
        <taxon>Heteroptera</taxon>
        <taxon>Panheteroptera</taxon>
        <taxon>Cimicomorpha</taxon>
        <taxon>Miridae</taxon>
        <taxon>Mirini</taxon>
        <taxon>Apolygus</taxon>
    </lineage>
</organism>
<sequence>MAKRQDQGTTSREKTRAESAKKIPKKRNNKRRVLPTKYTEASVQEAIELIRNGELSKKKASLLYGIPRQTLQYRMGSKFSHPRRGPLAVLTEDEEKLLVKWLEECGRKGFPKRQLDLLNSVEEFLKLDKDRKTPFTNGKPGKSWMKGFLSRHPEIAYRTPEAVTAASSNVSSNDLKKWFQIVEDHLEEEGCSEVLSHPERIFNGDETNFLLCPKTGRVLTKKGTKNVYEVDCGTAKSAVTVMFTFSAAGDSVTPMLIYPYVRLPKEIIRATGLYPWDFSAIDLSKCLGSSHGNTKGYDEEGAQMPNTLDFRSFRNMAGPVVMKRLTEGTSGGNPKASSEFETLVRKIYAFFGRPGANKDQINILARPDCSRALFVEPLSNGREEELGFDLLEPDGEKEQLGPICDDLDLNGNEANVESMMPKKFSQPCLCNDHSQEHSTRSPSVTVEVDLPVDDFEHLAPTDEFRNTTKECSRICSTMDTIEALPDTSNEYQNRSPKAGTVVDISNPSTLREVLHWPTTPKRKGKRVMERMPYGCEKKDQLITSFPAFLLEYPEKHSLIINRSAWF</sequence>
<keyword evidence="7" id="KW-1185">Reference proteome</keyword>
<dbReference type="Gene3D" id="1.10.10.60">
    <property type="entry name" value="Homeodomain-like"/>
    <property type="match status" value="1"/>
</dbReference>
<evidence type="ECO:0000256" key="3">
    <source>
        <dbReference type="ARBA" id="ARBA00023242"/>
    </source>
</evidence>
<keyword evidence="3" id="KW-0539">Nucleus</keyword>
<dbReference type="GO" id="GO:0003677">
    <property type="term" value="F:DNA binding"/>
    <property type="evidence" value="ECO:0007669"/>
    <property type="project" value="UniProtKB-KW"/>
</dbReference>
<protein>
    <recommendedName>
        <fullName evidence="5">HTH CENPB-type domain-containing protein</fullName>
    </recommendedName>
</protein>
<name>A0A8S9WU01_APOLU</name>
<dbReference type="PANTHER" id="PTHR19303">
    <property type="entry name" value="TRANSPOSON"/>
    <property type="match status" value="1"/>
</dbReference>
<feature type="domain" description="HTH CENPB-type" evidence="5">
    <location>
        <begin position="82"/>
        <end position="158"/>
    </location>
</feature>
<proteinExistence type="predicted"/>
<feature type="compositionally biased region" description="Basic residues" evidence="4">
    <location>
        <begin position="22"/>
        <end position="34"/>
    </location>
</feature>
<dbReference type="InterPro" id="IPR009057">
    <property type="entry name" value="Homeodomain-like_sf"/>
</dbReference>
<evidence type="ECO:0000313" key="7">
    <source>
        <dbReference type="Proteomes" id="UP000466442"/>
    </source>
</evidence>
<dbReference type="InterPro" id="IPR007889">
    <property type="entry name" value="HTH_Psq"/>
</dbReference>
<dbReference type="Pfam" id="PF03221">
    <property type="entry name" value="HTH_Tnp_Tc5"/>
    <property type="match status" value="1"/>
</dbReference>